<protein>
    <submittedName>
        <fullName evidence="2">Putative ovule protein</fullName>
    </submittedName>
</protein>
<evidence type="ECO:0000313" key="2">
    <source>
        <dbReference type="EMBL" id="JAP17988.1"/>
    </source>
</evidence>
<reference evidence="2" key="1">
    <citation type="submission" date="2015-12" db="EMBL/GenBank/DDBJ databases">
        <title>Gene expression during late stages of embryo sac development: a critical building block for successful pollen-pistil interactions.</title>
        <authorList>
            <person name="Liu Y."/>
            <person name="Joly V."/>
            <person name="Sabar M."/>
            <person name="Matton D.P."/>
        </authorList>
    </citation>
    <scope>NUCLEOTIDE SEQUENCE</scope>
</reference>
<evidence type="ECO:0000256" key="1">
    <source>
        <dbReference type="SAM" id="Phobius"/>
    </source>
</evidence>
<dbReference type="AlphaFoldDB" id="A0A0V0HCL0"/>
<accession>A0A0V0HCL0</accession>
<keyword evidence="1" id="KW-1133">Transmembrane helix</keyword>
<name>A0A0V0HCL0_SOLCH</name>
<dbReference type="EMBL" id="GEDG01021830">
    <property type="protein sequence ID" value="JAP17988.1"/>
    <property type="molecule type" value="Transcribed_RNA"/>
</dbReference>
<organism evidence="2">
    <name type="scientific">Solanum chacoense</name>
    <name type="common">Chaco potato</name>
    <dbReference type="NCBI Taxonomy" id="4108"/>
    <lineage>
        <taxon>Eukaryota</taxon>
        <taxon>Viridiplantae</taxon>
        <taxon>Streptophyta</taxon>
        <taxon>Embryophyta</taxon>
        <taxon>Tracheophyta</taxon>
        <taxon>Spermatophyta</taxon>
        <taxon>Magnoliopsida</taxon>
        <taxon>eudicotyledons</taxon>
        <taxon>Gunneridae</taxon>
        <taxon>Pentapetalae</taxon>
        <taxon>asterids</taxon>
        <taxon>lamiids</taxon>
        <taxon>Solanales</taxon>
        <taxon>Solanaceae</taxon>
        <taxon>Solanoideae</taxon>
        <taxon>Solaneae</taxon>
        <taxon>Solanum</taxon>
    </lineage>
</organism>
<feature type="transmembrane region" description="Helical" evidence="1">
    <location>
        <begin position="20"/>
        <end position="46"/>
    </location>
</feature>
<sequence length="75" mass="8704">MNDAIIYRGKVAPAINSLVIYLLFVFMIISLGLNIYICIFFFLCAFSLKHRLNLHLNPQRTLRVFLHFSSLITLT</sequence>
<keyword evidence="1" id="KW-0812">Transmembrane</keyword>
<keyword evidence="1" id="KW-0472">Membrane</keyword>
<proteinExistence type="predicted"/>